<dbReference type="PANTHER" id="PTHR37017">
    <property type="entry name" value="AB HYDROLASE-1 DOMAIN-CONTAINING PROTEIN-RELATED"/>
    <property type="match status" value="1"/>
</dbReference>
<dbReference type="InterPro" id="IPR000073">
    <property type="entry name" value="AB_hydrolase_1"/>
</dbReference>
<evidence type="ECO:0000259" key="1">
    <source>
        <dbReference type="Pfam" id="PF12697"/>
    </source>
</evidence>
<evidence type="ECO:0000313" key="3">
    <source>
        <dbReference type="Proteomes" id="UP000800235"/>
    </source>
</evidence>
<dbReference type="PANTHER" id="PTHR37017:SF3">
    <property type="entry name" value="AB HYDROLASE-1 DOMAIN-CONTAINING PROTEIN"/>
    <property type="match status" value="1"/>
</dbReference>
<accession>A0A9P4TTP3</accession>
<dbReference type="EMBL" id="MU007097">
    <property type="protein sequence ID" value="KAF2421522.1"/>
    <property type="molecule type" value="Genomic_DNA"/>
</dbReference>
<dbReference type="Proteomes" id="UP000800235">
    <property type="component" value="Unassembled WGS sequence"/>
</dbReference>
<keyword evidence="3" id="KW-1185">Reference proteome</keyword>
<protein>
    <submittedName>
        <fullName evidence="2">Alpha/beta-hydrolase</fullName>
    </submittedName>
</protein>
<dbReference type="OrthoDB" id="408373at2759"/>
<dbReference type="InterPro" id="IPR052897">
    <property type="entry name" value="Sec-Metab_Biosynth_Hydrolase"/>
</dbReference>
<sequence length="254" mass="27678">MSSKPTLVLVPGAWHRKEVWNRVDSLLEKRGFKCVPVTLPSTTGSASVSFKDDLDAVQEAIKSETNKGRDVVLVAHSYGGHVANSAIQGLARPKHGSEKDTSGYVIGIALIASGFSQTGISFLGGFGDSPPTLWTYDPSGFTVLVGDPADTFYHDLTKEDAKSWVDKLEKQSTEALKNGAEFSYSGWKDVPVWYLETTEDRALPHVVQQMFIQIAKDAGGNVASRRVESSHSPMLSKPKEVVQFLEEAVTAFME</sequence>
<dbReference type="SUPFAM" id="SSF53474">
    <property type="entry name" value="alpha/beta-Hydrolases"/>
    <property type="match status" value="1"/>
</dbReference>
<dbReference type="AlphaFoldDB" id="A0A9P4TTP3"/>
<dbReference type="InterPro" id="IPR029058">
    <property type="entry name" value="AB_hydrolase_fold"/>
</dbReference>
<gene>
    <name evidence="2" type="ORF">EJ08DRAFT_491214</name>
</gene>
<dbReference type="Pfam" id="PF12697">
    <property type="entry name" value="Abhydrolase_6"/>
    <property type="match status" value="1"/>
</dbReference>
<reference evidence="2" key="1">
    <citation type="journal article" date="2020" name="Stud. Mycol.">
        <title>101 Dothideomycetes genomes: a test case for predicting lifestyles and emergence of pathogens.</title>
        <authorList>
            <person name="Haridas S."/>
            <person name="Albert R."/>
            <person name="Binder M."/>
            <person name="Bloem J."/>
            <person name="Labutti K."/>
            <person name="Salamov A."/>
            <person name="Andreopoulos B."/>
            <person name="Baker S."/>
            <person name="Barry K."/>
            <person name="Bills G."/>
            <person name="Bluhm B."/>
            <person name="Cannon C."/>
            <person name="Castanera R."/>
            <person name="Culley D."/>
            <person name="Daum C."/>
            <person name="Ezra D."/>
            <person name="Gonzalez J."/>
            <person name="Henrissat B."/>
            <person name="Kuo A."/>
            <person name="Liang C."/>
            <person name="Lipzen A."/>
            <person name="Lutzoni F."/>
            <person name="Magnuson J."/>
            <person name="Mondo S."/>
            <person name="Nolan M."/>
            <person name="Ohm R."/>
            <person name="Pangilinan J."/>
            <person name="Park H.-J."/>
            <person name="Ramirez L."/>
            <person name="Alfaro M."/>
            <person name="Sun H."/>
            <person name="Tritt A."/>
            <person name="Yoshinaga Y."/>
            <person name="Zwiers L.-H."/>
            <person name="Turgeon B."/>
            <person name="Goodwin S."/>
            <person name="Spatafora J."/>
            <person name="Crous P."/>
            <person name="Grigoriev I."/>
        </authorList>
    </citation>
    <scope>NUCLEOTIDE SEQUENCE</scope>
    <source>
        <strain evidence="2">CBS 130266</strain>
    </source>
</reference>
<name>A0A9P4TTP3_9PEZI</name>
<organism evidence="2 3">
    <name type="scientific">Tothia fuscella</name>
    <dbReference type="NCBI Taxonomy" id="1048955"/>
    <lineage>
        <taxon>Eukaryota</taxon>
        <taxon>Fungi</taxon>
        <taxon>Dikarya</taxon>
        <taxon>Ascomycota</taxon>
        <taxon>Pezizomycotina</taxon>
        <taxon>Dothideomycetes</taxon>
        <taxon>Pleosporomycetidae</taxon>
        <taxon>Venturiales</taxon>
        <taxon>Cylindrosympodiaceae</taxon>
        <taxon>Tothia</taxon>
    </lineage>
</organism>
<evidence type="ECO:0000313" key="2">
    <source>
        <dbReference type="EMBL" id="KAF2421522.1"/>
    </source>
</evidence>
<proteinExistence type="predicted"/>
<comment type="caution">
    <text evidence="2">The sequence shown here is derived from an EMBL/GenBank/DDBJ whole genome shotgun (WGS) entry which is preliminary data.</text>
</comment>
<feature type="domain" description="AB hydrolase-1" evidence="1">
    <location>
        <begin position="7"/>
        <end position="243"/>
    </location>
</feature>
<dbReference type="Gene3D" id="3.40.50.1820">
    <property type="entry name" value="alpha/beta hydrolase"/>
    <property type="match status" value="1"/>
</dbReference>